<reference evidence="1" key="1">
    <citation type="submission" date="2020-04" db="EMBL/GenBank/DDBJ databases">
        <authorList>
            <person name="Chiriac C."/>
            <person name="Salcher M."/>
            <person name="Ghai R."/>
            <person name="Kavagutti S V."/>
        </authorList>
    </citation>
    <scope>NUCLEOTIDE SEQUENCE</scope>
</reference>
<evidence type="ECO:0000313" key="1">
    <source>
        <dbReference type="EMBL" id="CAB4162922.1"/>
    </source>
</evidence>
<gene>
    <name evidence="1" type="ORF">UFOVP787_182</name>
</gene>
<sequence>MKLFWKVKKIDTPKDQKIEKIKKILFPPLDLHEQFQEDGTKIKFHIDYSVDSNLDAVLIDLQEGNNDAVVQKTISSVITRLNEVRRILEAYAELDKDAQYIIVDDGEKIKDIDIAED</sequence>
<dbReference type="EMBL" id="LR796734">
    <property type="protein sequence ID" value="CAB4162922.1"/>
    <property type="molecule type" value="Genomic_DNA"/>
</dbReference>
<organism evidence="1">
    <name type="scientific">uncultured Caudovirales phage</name>
    <dbReference type="NCBI Taxonomy" id="2100421"/>
    <lineage>
        <taxon>Viruses</taxon>
        <taxon>Duplodnaviria</taxon>
        <taxon>Heunggongvirae</taxon>
        <taxon>Uroviricota</taxon>
        <taxon>Caudoviricetes</taxon>
        <taxon>Peduoviridae</taxon>
        <taxon>Maltschvirus</taxon>
        <taxon>Maltschvirus maltsch</taxon>
    </lineage>
</organism>
<proteinExistence type="predicted"/>
<protein>
    <submittedName>
        <fullName evidence="1">Uncharacterized protein</fullName>
    </submittedName>
</protein>
<name>A0A6J5NVW5_9CAUD</name>
<accession>A0A6J5NVW5</accession>